<dbReference type="CDD" id="cd07769">
    <property type="entry name" value="ASKHA_NBD_FGGY_GK"/>
    <property type="match status" value="1"/>
</dbReference>
<evidence type="ECO:0000259" key="7">
    <source>
        <dbReference type="Pfam" id="PF00370"/>
    </source>
</evidence>
<evidence type="ECO:0000313" key="9">
    <source>
        <dbReference type="EMBL" id="CUP50102.1"/>
    </source>
</evidence>
<accession>A0A174NN06</accession>
<keyword evidence="2 9" id="KW-0808">Transferase</keyword>
<evidence type="ECO:0000256" key="4">
    <source>
        <dbReference type="ARBA" id="ARBA00022777"/>
    </source>
</evidence>
<feature type="domain" description="Carbohydrate kinase FGGY N-terminal" evidence="7">
    <location>
        <begin position="144"/>
        <end position="282"/>
    </location>
</feature>
<dbReference type="Pfam" id="PF02782">
    <property type="entry name" value="FGGY_C"/>
    <property type="match status" value="1"/>
</dbReference>
<proteinExistence type="inferred from homology"/>
<evidence type="ECO:0000256" key="5">
    <source>
        <dbReference type="ARBA" id="ARBA00022840"/>
    </source>
</evidence>
<dbReference type="GO" id="GO:0005829">
    <property type="term" value="C:cytosol"/>
    <property type="evidence" value="ECO:0007669"/>
    <property type="project" value="TreeGrafter"/>
</dbReference>
<dbReference type="InterPro" id="IPR018484">
    <property type="entry name" value="FGGY_N"/>
</dbReference>
<reference evidence="9 10" key="1">
    <citation type="submission" date="2015-09" db="EMBL/GenBank/DDBJ databases">
        <authorList>
            <consortium name="Pathogen Informatics"/>
        </authorList>
    </citation>
    <scope>NUCLEOTIDE SEQUENCE [LARGE SCALE GENOMIC DNA]</scope>
    <source>
        <strain evidence="9 10">2789STDY5608850</strain>
    </source>
</reference>
<dbReference type="PIRSF" id="PIRSF000538">
    <property type="entry name" value="GlpK"/>
    <property type="match status" value="1"/>
</dbReference>
<dbReference type="InterPro" id="IPR018485">
    <property type="entry name" value="FGGY_C"/>
</dbReference>
<dbReference type="GO" id="GO:0004370">
    <property type="term" value="F:glycerol kinase activity"/>
    <property type="evidence" value="ECO:0007669"/>
    <property type="project" value="TreeGrafter"/>
</dbReference>
<dbReference type="Gene3D" id="3.30.420.40">
    <property type="match status" value="2"/>
</dbReference>
<dbReference type="GO" id="GO:0019563">
    <property type="term" value="P:glycerol catabolic process"/>
    <property type="evidence" value="ECO:0007669"/>
    <property type="project" value="TreeGrafter"/>
</dbReference>
<dbReference type="PANTHER" id="PTHR10196:SF69">
    <property type="entry name" value="GLYCEROL KINASE"/>
    <property type="match status" value="1"/>
</dbReference>
<evidence type="ECO:0000256" key="2">
    <source>
        <dbReference type="ARBA" id="ARBA00022679"/>
    </source>
</evidence>
<evidence type="ECO:0000256" key="1">
    <source>
        <dbReference type="ARBA" id="ARBA00009156"/>
    </source>
</evidence>
<comment type="similarity">
    <text evidence="1">Belongs to the FGGY kinase family.</text>
</comment>
<feature type="domain" description="Carbohydrate kinase FGGY N-terminal" evidence="7">
    <location>
        <begin position="6"/>
        <end position="116"/>
    </location>
</feature>
<sequence>MKQKFIIGIDQSTQGTKAILFDENGNLLHRTDRSHAQLIDERGWVEHDPEEIYRNTLLVVEELLEKSGVDREAVACVGISNQRETAMAWNRNTGKPVYNAIVWQCARGEEICRRIAGSRLETYPGTAGEVRQKDDLSAVGAVRQKDNLSAAEDVRQRTGLKLSPYFSAAKLAWIMEHVEGAAGLAARGELCCGTMDSYLVYRLTKGKEFRTDYSNASRTQLFHIRDLKWDETLCGIFGIPIACLPEVTDSDGYFGMTDFEGILPAEVPIHGVMGDSHGALFGQGCLTRGMMKTTYGTGSSIMMNIGGQPIFSDLGIVTSLAWKTGGRVQYVLEGNINYTGAVITWMKDQVGLLKHAAESEELAKMANPADRTYLVPAFSGLGAPYWRSDVSAAFVGMSRTTGRAEMVKAGLCSIAYQIADIVALMKEAAGIGEVELRVDGGPTKNSFLMQFQSDILDSRIKVPGVEELSGLGAAYAAGLGAGIYDESLFGRLPSIQYAPAMNPVERNEKLKGWKAAVEMVLKP</sequence>
<organism evidence="9 10">
    <name type="scientific">Hungatella hathewayi</name>
    <dbReference type="NCBI Taxonomy" id="154046"/>
    <lineage>
        <taxon>Bacteria</taxon>
        <taxon>Bacillati</taxon>
        <taxon>Bacillota</taxon>
        <taxon>Clostridia</taxon>
        <taxon>Lachnospirales</taxon>
        <taxon>Lachnospiraceae</taxon>
        <taxon>Hungatella</taxon>
    </lineage>
</organism>
<evidence type="ECO:0000259" key="8">
    <source>
        <dbReference type="Pfam" id="PF02782"/>
    </source>
</evidence>
<keyword evidence="5" id="KW-0067">ATP-binding</keyword>
<dbReference type="RefSeq" id="WP_055660994.1">
    <property type="nucleotide sequence ID" value="NZ_CABIXC010000041.1"/>
</dbReference>
<dbReference type="EMBL" id="CYZE01000041">
    <property type="protein sequence ID" value="CUP50102.1"/>
    <property type="molecule type" value="Genomic_DNA"/>
</dbReference>
<protein>
    <recommendedName>
        <fullName evidence="6">ATP:glycerol 3-phosphotransferase</fullName>
    </recommendedName>
</protein>
<dbReference type="SUPFAM" id="SSF53067">
    <property type="entry name" value="Actin-like ATPase domain"/>
    <property type="match status" value="2"/>
</dbReference>
<dbReference type="AlphaFoldDB" id="A0A174NN06"/>
<dbReference type="GO" id="GO:0005524">
    <property type="term" value="F:ATP binding"/>
    <property type="evidence" value="ECO:0007669"/>
    <property type="project" value="UniProtKB-KW"/>
</dbReference>
<dbReference type="PANTHER" id="PTHR10196">
    <property type="entry name" value="SUGAR KINASE"/>
    <property type="match status" value="1"/>
</dbReference>
<keyword evidence="4 9" id="KW-0418">Kinase</keyword>
<name>A0A174NN06_9FIRM</name>
<dbReference type="InterPro" id="IPR018483">
    <property type="entry name" value="Carb_kinase_FGGY_CS"/>
</dbReference>
<dbReference type="Pfam" id="PF00370">
    <property type="entry name" value="FGGY_N"/>
    <property type="match status" value="2"/>
</dbReference>
<evidence type="ECO:0000256" key="6">
    <source>
        <dbReference type="ARBA" id="ARBA00043149"/>
    </source>
</evidence>
<evidence type="ECO:0000313" key="10">
    <source>
        <dbReference type="Proteomes" id="UP000095651"/>
    </source>
</evidence>
<dbReference type="InterPro" id="IPR043129">
    <property type="entry name" value="ATPase_NBD"/>
</dbReference>
<gene>
    <name evidence="9" type="primary">glpK3</name>
    <name evidence="9" type="ORF">ERS852407_06114</name>
</gene>
<dbReference type="InterPro" id="IPR000577">
    <property type="entry name" value="Carb_kinase_FGGY"/>
</dbReference>
<dbReference type="PROSITE" id="PS00933">
    <property type="entry name" value="FGGY_KINASES_1"/>
    <property type="match status" value="1"/>
</dbReference>
<feature type="domain" description="Carbohydrate kinase FGGY C-terminal" evidence="8">
    <location>
        <begin position="292"/>
        <end position="479"/>
    </location>
</feature>
<keyword evidence="3" id="KW-0547">Nucleotide-binding</keyword>
<evidence type="ECO:0000256" key="3">
    <source>
        <dbReference type="ARBA" id="ARBA00022741"/>
    </source>
</evidence>
<dbReference type="Proteomes" id="UP000095651">
    <property type="component" value="Unassembled WGS sequence"/>
</dbReference>